<dbReference type="InterPro" id="IPR001841">
    <property type="entry name" value="Znf_RING"/>
</dbReference>
<sequence>MAIAGPHNVSVLEPSFLRDSQSHSSRRIRDEGSMSTRASSLLRRWRELEDEHVSSRSQERDSERLILQRSDRLIDEISRADTTEDHGSDNPGDLEDVRVGESECRLWSRGQIGSPNEHEECSNFSSEHSDFGEVERGRVRQVFREWMACGGAEYMSNGSRLNNNSRADWLGETEQERVRIVREWVRLNSQQRGASGDNRGEQPAEIGNQIERVRDGLIVNQTEGRSGHTRRGIRKLCGRQAMLDMVKKAERERQRELQVLLEHQAVSQFAHRNRIQSLLRGRFLRNARVIEDERPTSMAENELGLLRQRHTVSGLRDGFCSRLDSSVSGPVSSSHSETSSSVSIGSRNGDTQVDNTHEVLAGSSEQSATNDEASEDREHRCGISDRTDLGGNAVQDIDSEEPDAPVERWQEEVPDNVVRDWQCSTITEFIERRDGTGPNMIGDLHTTTAVEQPPETLQDDAGHSNMREVSDMSNEQSEPSGEASVIGERSDHTYNLRGTVLGDVNFQEFTSQVQQWQDQVSENAEGDLEQPVVEYNDLRENVGEDIAEEQQETTAYEWPQELLESEDRENSRIEEVSEVWHEESGFQEAVQSWLEEPSDQDVYPVRQIDTFYFPDDDNAPGTELRELLSRRRVSNLLSSGFRQNLDRLLQSYVERQSHAAIDWELDDTSPSPESAEQDLEQTGAYRNGGQVHAVESRSPSTALRSQQIPSSSLWDQESHPDNWPQHDMHQRYGIVSLHNASHILIYGPDWDIINDMRIDMARLQQRMNNLQRMMEACMDMQLELQRSIRQEVSDALNRSAGSQGACQDGLLEDGSKWDHVRKGICCICCESSIDSLLYRCGHMCTCSQCATKLVESSGKCPMCRAPAIEVIRAYSVL</sequence>
<evidence type="ECO:0000256" key="2">
    <source>
        <dbReference type="SAM" id="Coils"/>
    </source>
</evidence>
<feature type="region of interest" description="Disordered" evidence="3">
    <location>
        <begin position="684"/>
        <end position="725"/>
    </location>
</feature>
<protein>
    <recommendedName>
        <fullName evidence="4">RING-type domain-containing protein</fullName>
    </recommendedName>
</protein>
<dbReference type="Proteomes" id="UP000290289">
    <property type="component" value="Chromosome 3"/>
</dbReference>
<dbReference type="CDD" id="cd16647">
    <property type="entry name" value="mRING-HC-C3HC5_NEU1"/>
    <property type="match status" value="1"/>
</dbReference>
<organism evidence="5 6">
    <name type="scientific">Malus domestica</name>
    <name type="common">Apple</name>
    <name type="synonym">Pyrus malus</name>
    <dbReference type="NCBI Taxonomy" id="3750"/>
    <lineage>
        <taxon>Eukaryota</taxon>
        <taxon>Viridiplantae</taxon>
        <taxon>Streptophyta</taxon>
        <taxon>Embryophyta</taxon>
        <taxon>Tracheophyta</taxon>
        <taxon>Spermatophyta</taxon>
        <taxon>Magnoliopsida</taxon>
        <taxon>eudicotyledons</taxon>
        <taxon>Gunneridae</taxon>
        <taxon>Pentapetalae</taxon>
        <taxon>rosids</taxon>
        <taxon>fabids</taxon>
        <taxon>Rosales</taxon>
        <taxon>Rosaceae</taxon>
        <taxon>Amygdaloideae</taxon>
        <taxon>Maleae</taxon>
        <taxon>Malus</taxon>
    </lineage>
</organism>
<accession>A0A498KGR2</accession>
<evidence type="ECO:0000256" key="1">
    <source>
        <dbReference type="PROSITE-ProRule" id="PRU00175"/>
    </source>
</evidence>
<dbReference type="GO" id="GO:0008270">
    <property type="term" value="F:zinc ion binding"/>
    <property type="evidence" value="ECO:0007669"/>
    <property type="project" value="UniProtKB-KW"/>
</dbReference>
<name>A0A498KGR2_MALDO</name>
<evidence type="ECO:0000256" key="3">
    <source>
        <dbReference type="SAM" id="MobiDB-lite"/>
    </source>
</evidence>
<proteinExistence type="predicted"/>
<gene>
    <name evidence="5" type="ORF">DVH24_038947</name>
</gene>
<reference evidence="5 6" key="1">
    <citation type="submission" date="2018-10" db="EMBL/GenBank/DDBJ databases">
        <title>A high-quality apple genome assembly.</title>
        <authorList>
            <person name="Hu J."/>
        </authorList>
    </citation>
    <scope>NUCLEOTIDE SEQUENCE [LARGE SCALE GENOMIC DNA]</scope>
    <source>
        <strain evidence="6">cv. HFTH1</strain>
        <tissue evidence="5">Young leaf</tissue>
    </source>
</reference>
<feature type="coiled-coil region" evidence="2">
    <location>
        <begin position="753"/>
        <end position="780"/>
    </location>
</feature>
<dbReference type="Pfam" id="PF13920">
    <property type="entry name" value="zf-C3HC4_3"/>
    <property type="match status" value="1"/>
</dbReference>
<dbReference type="InterPro" id="IPR013083">
    <property type="entry name" value="Znf_RING/FYVE/PHD"/>
</dbReference>
<evidence type="ECO:0000259" key="4">
    <source>
        <dbReference type="PROSITE" id="PS50089"/>
    </source>
</evidence>
<keyword evidence="6" id="KW-1185">Reference proteome</keyword>
<evidence type="ECO:0000313" key="5">
    <source>
        <dbReference type="EMBL" id="RXI04673.1"/>
    </source>
</evidence>
<feature type="compositionally biased region" description="Basic and acidic residues" evidence="3">
    <location>
        <begin position="376"/>
        <end position="388"/>
    </location>
</feature>
<dbReference type="SUPFAM" id="SSF57850">
    <property type="entry name" value="RING/U-box"/>
    <property type="match status" value="1"/>
</dbReference>
<feature type="region of interest" description="Disordered" evidence="3">
    <location>
        <begin position="1"/>
        <end position="39"/>
    </location>
</feature>
<feature type="compositionally biased region" description="Low complexity" evidence="3">
    <location>
        <begin position="325"/>
        <end position="346"/>
    </location>
</feature>
<dbReference type="Gene3D" id="3.30.40.10">
    <property type="entry name" value="Zinc/RING finger domain, C3HC4 (zinc finger)"/>
    <property type="match status" value="1"/>
</dbReference>
<keyword evidence="1" id="KW-0479">Metal-binding</keyword>
<feature type="region of interest" description="Disordered" evidence="3">
    <location>
        <begin position="325"/>
        <end position="409"/>
    </location>
</feature>
<dbReference type="PANTHER" id="PTHR46519">
    <property type="entry name" value="RING/U-BOX SUPERFAMILY PROTEIN"/>
    <property type="match status" value="1"/>
</dbReference>
<dbReference type="PROSITE" id="PS50089">
    <property type="entry name" value="ZF_RING_2"/>
    <property type="match status" value="1"/>
</dbReference>
<feature type="compositionally biased region" description="Basic and acidic residues" evidence="3">
    <location>
        <begin position="716"/>
        <end position="725"/>
    </location>
</feature>
<feature type="compositionally biased region" description="Polar residues" evidence="3">
    <location>
        <begin position="697"/>
        <end position="715"/>
    </location>
</feature>
<feature type="compositionally biased region" description="Basic and acidic residues" evidence="3">
    <location>
        <begin position="77"/>
        <end position="88"/>
    </location>
</feature>
<comment type="caution">
    <text evidence="5">The sequence shown here is derived from an EMBL/GenBank/DDBJ whole genome shotgun (WGS) entry which is preliminary data.</text>
</comment>
<dbReference type="EMBL" id="RDQH01000329">
    <property type="protein sequence ID" value="RXI04673.1"/>
    <property type="molecule type" value="Genomic_DNA"/>
</dbReference>
<dbReference type="PANTHER" id="PTHR46519:SF3">
    <property type="entry name" value="RING_U-BOX SUPERFAMILY PROTEIN"/>
    <property type="match status" value="1"/>
</dbReference>
<keyword evidence="2" id="KW-0175">Coiled coil</keyword>
<dbReference type="AlphaFoldDB" id="A0A498KGR2"/>
<keyword evidence="1" id="KW-0862">Zinc</keyword>
<feature type="region of interest" description="Disordered" evidence="3">
    <location>
        <begin position="77"/>
        <end position="96"/>
    </location>
</feature>
<feature type="domain" description="RING-type" evidence="4">
    <location>
        <begin position="825"/>
        <end position="864"/>
    </location>
</feature>
<keyword evidence="1" id="KW-0863">Zinc-finger</keyword>
<evidence type="ECO:0000313" key="6">
    <source>
        <dbReference type="Proteomes" id="UP000290289"/>
    </source>
</evidence>